<dbReference type="GO" id="GO:0016020">
    <property type="term" value="C:membrane"/>
    <property type="evidence" value="ECO:0007669"/>
    <property type="project" value="UniProtKB-SubCell"/>
</dbReference>
<keyword evidence="7" id="KW-1185">Reference proteome</keyword>
<protein>
    <submittedName>
        <fullName evidence="8">ANF_receptor domain-containing protein</fullName>
    </submittedName>
</protein>
<dbReference type="Gene3D" id="3.40.50.2300">
    <property type="match status" value="2"/>
</dbReference>
<proteinExistence type="predicted"/>
<evidence type="ECO:0000313" key="8">
    <source>
        <dbReference type="WBParaSite" id="EVEC_0000597401-mRNA-1"/>
    </source>
</evidence>
<dbReference type="SUPFAM" id="SSF53822">
    <property type="entry name" value="Periplasmic binding protein-like I"/>
    <property type="match status" value="1"/>
</dbReference>
<reference evidence="8" key="1">
    <citation type="submission" date="2017-02" db="UniProtKB">
        <authorList>
            <consortium name="WormBaseParasite"/>
        </authorList>
    </citation>
    <scope>IDENTIFICATION</scope>
</reference>
<dbReference type="GO" id="GO:0017046">
    <property type="term" value="F:peptide hormone binding"/>
    <property type="evidence" value="ECO:0007669"/>
    <property type="project" value="TreeGrafter"/>
</dbReference>
<dbReference type="WBParaSite" id="EVEC_0000597401-mRNA-1">
    <property type="protein sequence ID" value="EVEC_0000597401-mRNA-1"/>
    <property type="gene ID" value="EVEC_0000597401"/>
</dbReference>
<evidence type="ECO:0000313" key="6">
    <source>
        <dbReference type="EMBL" id="VDD90834.1"/>
    </source>
</evidence>
<reference evidence="6 7" key="2">
    <citation type="submission" date="2018-10" db="EMBL/GenBank/DDBJ databases">
        <authorList>
            <consortium name="Pathogen Informatics"/>
        </authorList>
    </citation>
    <scope>NUCLEOTIDE SEQUENCE [LARGE SCALE GENOMIC DNA]</scope>
</reference>
<gene>
    <name evidence="6" type="ORF">EVEC_LOCUS5585</name>
</gene>
<dbReference type="InterPro" id="IPR028082">
    <property type="entry name" value="Peripla_BP_I"/>
</dbReference>
<dbReference type="Pfam" id="PF01094">
    <property type="entry name" value="ANF_receptor"/>
    <property type="match status" value="1"/>
</dbReference>
<dbReference type="PANTHER" id="PTHR44755">
    <property type="entry name" value="NATRIURETIC PEPTIDE RECEPTOR 3-RELATED"/>
    <property type="match status" value="1"/>
</dbReference>
<dbReference type="InterPro" id="IPR001828">
    <property type="entry name" value="ANF_lig-bd_rcpt"/>
</dbReference>
<keyword evidence="2" id="KW-0812">Transmembrane</keyword>
<feature type="domain" description="Receptor ligand binding region" evidence="5">
    <location>
        <begin position="7"/>
        <end position="135"/>
    </location>
</feature>
<organism evidence="8">
    <name type="scientific">Enterobius vermicularis</name>
    <name type="common">Human pinworm</name>
    <dbReference type="NCBI Taxonomy" id="51028"/>
    <lineage>
        <taxon>Eukaryota</taxon>
        <taxon>Metazoa</taxon>
        <taxon>Ecdysozoa</taxon>
        <taxon>Nematoda</taxon>
        <taxon>Chromadorea</taxon>
        <taxon>Rhabditida</taxon>
        <taxon>Spirurina</taxon>
        <taxon>Oxyuridomorpha</taxon>
        <taxon>Oxyuroidea</taxon>
        <taxon>Oxyuridae</taxon>
        <taxon>Enterobius</taxon>
    </lineage>
</organism>
<dbReference type="STRING" id="51028.A0A0N4V6S7"/>
<dbReference type="PANTHER" id="PTHR44755:SF8">
    <property type="entry name" value="RECEPTOR LIGAND BINDING REGION DOMAIN-CONTAINING PROTEIN"/>
    <property type="match status" value="1"/>
</dbReference>
<dbReference type="OrthoDB" id="60033at2759"/>
<evidence type="ECO:0000256" key="1">
    <source>
        <dbReference type="ARBA" id="ARBA00004370"/>
    </source>
</evidence>
<evidence type="ECO:0000313" key="7">
    <source>
        <dbReference type="Proteomes" id="UP000274131"/>
    </source>
</evidence>
<sequence length="448" mass="51731">MGSYISGAFHLAVEQINADPGLLPDYHLEYVFDNTCRDELLSTKWFMEHWKRGAKAFFGFEMRCRAAAVMAAAQNLPIISHKCSDESVSNNNYPTFARTVPALTEITKAFLSLFNHFKWRKFTVICDDSDKSEVMLRTIKMGRTGLMDKGEYALVYLDAEYDWKDVYHAMNNHFFRNTLKTISQSWDDPDSEDLELINYSRSAIAIISTPVQVTSAKFQYFWRKTKEYSIHFKQKKVPEGVESNRFACYLYDAVKLYATALTAVLKETSQEEISRGYDPVSDGKRIIQKIIGRTYRSIVLKVIFSEFFYSTVFTRQRRAELRILGIQGFETRIDRNGSAMGNYTLLALQEVEPVTDPKNASYYPFNAALTVTADFVYEGVLPMLRFKHAIQWVRGKPPLDEPKCGFYGEKCSVQKDEYYCFAMFSAVQKQIYSYDFDRVKSSVQKTLL</sequence>
<dbReference type="GO" id="GO:0007165">
    <property type="term" value="P:signal transduction"/>
    <property type="evidence" value="ECO:0007669"/>
    <property type="project" value="TreeGrafter"/>
</dbReference>
<evidence type="ECO:0000259" key="5">
    <source>
        <dbReference type="Pfam" id="PF01094"/>
    </source>
</evidence>
<dbReference type="GO" id="GO:0038023">
    <property type="term" value="F:signaling receptor activity"/>
    <property type="evidence" value="ECO:0007669"/>
    <property type="project" value="TreeGrafter"/>
</dbReference>
<dbReference type="EMBL" id="UXUI01008209">
    <property type="protein sequence ID" value="VDD90834.1"/>
    <property type="molecule type" value="Genomic_DNA"/>
</dbReference>
<keyword evidence="3" id="KW-1133">Transmembrane helix</keyword>
<evidence type="ECO:0000256" key="2">
    <source>
        <dbReference type="ARBA" id="ARBA00022692"/>
    </source>
</evidence>
<dbReference type="InterPro" id="IPR052612">
    <property type="entry name" value="ANP_Clearance_Receptor"/>
</dbReference>
<dbReference type="AlphaFoldDB" id="A0A0N4V6S7"/>
<name>A0A0N4V6S7_ENTVE</name>
<accession>A0A0N4V6S7</accession>
<evidence type="ECO:0000256" key="3">
    <source>
        <dbReference type="ARBA" id="ARBA00022989"/>
    </source>
</evidence>
<evidence type="ECO:0000256" key="4">
    <source>
        <dbReference type="ARBA" id="ARBA00023136"/>
    </source>
</evidence>
<dbReference type="Proteomes" id="UP000274131">
    <property type="component" value="Unassembled WGS sequence"/>
</dbReference>
<comment type="subcellular location">
    <subcellularLocation>
        <location evidence="1">Membrane</location>
    </subcellularLocation>
</comment>
<keyword evidence="4" id="KW-0472">Membrane</keyword>